<dbReference type="GO" id="GO:0016787">
    <property type="term" value="F:hydrolase activity"/>
    <property type="evidence" value="ECO:0007669"/>
    <property type="project" value="UniProtKB-KW"/>
</dbReference>
<proteinExistence type="inferred from homology"/>
<keyword evidence="6" id="KW-1185">Reference proteome</keyword>
<evidence type="ECO:0000256" key="1">
    <source>
        <dbReference type="ARBA" id="ARBA00010830"/>
    </source>
</evidence>
<sequence length="130" mass="13290">MATREQQIEVAERVVAEQGWGAWPVCSARYGLHGKEGAGSGSGGLDDAGEDGADVTEEGPVGAGGADPSGGVSDGTARTHVVRAGESLWAIAQMYGLPGGWPELYEANREAVGPLPDVLAIGTELELDED</sequence>
<dbReference type="InterPro" id="IPR023346">
    <property type="entry name" value="Lysozyme-like_dom_sf"/>
</dbReference>
<accession>A0A345Y172</accession>
<dbReference type="Proteomes" id="UP000254425">
    <property type="component" value="Chromosome"/>
</dbReference>
<dbReference type="InterPro" id="IPR018392">
    <property type="entry name" value="LysM"/>
</dbReference>
<reference evidence="5 6" key="1">
    <citation type="submission" date="2018-07" db="EMBL/GenBank/DDBJ databases">
        <title>Draft genome of the type strain Streptomyces armeniacus ATCC 15676.</title>
        <authorList>
            <person name="Labana P."/>
            <person name="Gosse J.T."/>
            <person name="Boddy C.N."/>
        </authorList>
    </citation>
    <scope>NUCLEOTIDE SEQUENCE [LARGE SCALE GENOMIC DNA]</scope>
    <source>
        <strain evidence="5 6">ATCC 15676</strain>
    </source>
</reference>
<keyword evidence="2" id="KW-0378">Hydrolase</keyword>
<dbReference type="PROSITE" id="PS51782">
    <property type="entry name" value="LYSM"/>
    <property type="match status" value="1"/>
</dbReference>
<gene>
    <name evidence="5" type="ORF">DVA86_25695</name>
</gene>
<name>A0A345Y172_9ACTN</name>
<dbReference type="Gene3D" id="1.10.530.10">
    <property type="match status" value="1"/>
</dbReference>
<dbReference type="Pfam" id="PF01476">
    <property type="entry name" value="LysM"/>
    <property type="match status" value="1"/>
</dbReference>
<dbReference type="KEGG" id="sarm:DVA86_25695"/>
<feature type="compositionally biased region" description="Gly residues" evidence="3">
    <location>
        <begin position="37"/>
        <end position="46"/>
    </location>
</feature>
<evidence type="ECO:0000259" key="4">
    <source>
        <dbReference type="PROSITE" id="PS51782"/>
    </source>
</evidence>
<dbReference type="InterPro" id="IPR036779">
    <property type="entry name" value="LysM_dom_sf"/>
</dbReference>
<evidence type="ECO:0000256" key="2">
    <source>
        <dbReference type="ARBA" id="ARBA00022801"/>
    </source>
</evidence>
<evidence type="ECO:0000313" key="5">
    <source>
        <dbReference type="EMBL" id="AXK37638.1"/>
    </source>
</evidence>
<feature type="compositionally biased region" description="Acidic residues" evidence="3">
    <location>
        <begin position="47"/>
        <end position="57"/>
    </location>
</feature>
<dbReference type="SUPFAM" id="SSF54106">
    <property type="entry name" value="LysM domain"/>
    <property type="match status" value="1"/>
</dbReference>
<dbReference type="SMART" id="SM00257">
    <property type="entry name" value="LysM"/>
    <property type="match status" value="1"/>
</dbReference>
<dbReference type="Gene3D" id="3.10.350.10">
    <property type="entry name" value="LysM domain"/>
    <property type="match status" value="1"/>
</dbReference>
<feature type="domain" description="LysM" evidence="4">
    <location>
        <begin position="78"/>
        <end position="127"/>
    </location>
</feature>
<evidence type="ECO:0000256" key="3">
    <source>
        <dbReference type="SAM" id="MobiDB-lite"/>
    </source>
</evidence>
<organism evidence="5 6">
    <name type="scientific">Streptomyces armeniacus</name>
    <dbReference type="NCBI Taxonomy" id="83291"/>
    <lineage>
        <taxon>Bacteria</taxon>
        <taxon>Bacillati</taxon>
        <taxon>Actinomycetota</taxon>
        <taxon>Actinomycetes</taxon>
        <taxon>Kitasatosporales</taxon>
        <taxon>Streptomycetaceae</taxon>
        <taxon>Streptomyces</taxon>
    </lineage>
</organism>
<protein>
    <submittedName>
        <fullName evidence="5">LysM peptidoglycan-binding domain-containing protein</fullName>
    </submittedName>
</protein>
<dbReference type="EMBL" id="CP031320">
    <property type="protein sequence ID" value="AXK37638.1"/>
    <property type="molecule type" value="Genomic_DNA"/>
</dbReference>
<evidence type="ECO:0000313" key="6">
    <source>
        <dbReference type="Proteomes" id="UP000254425"/>
    </source>
</evidence>
<dbReference type="AlphaFoldDB" id="A0A345Y172"/>
<comment type="similarity">
    <text evidence="1">Belongs to the transglycosylase family. Rpf subfamily.</text>
</comment>
<dbReference type="InterPro" id="IPR010618">
    <property type="entry name" value="RPF"/>
</dbReference>
<feature type="region of interest" description="Disordered" evidence="3">
    <location>
        <begin position="36"/>
        <end position="78"/>
    </location>
</feature>
<dbReference type="SUPFAM" id="SSF53955">
    <property type="entry name" value="Lysozyme-like"/>
    <property type="match status" value="1"/>
</dbReference>
<dbReference type="Pfam" id="PF06737">
    <property type="entry name" value="Transglycosylas"/>
    <property type="match status" value="1"/>
</dbReference>
<dbReference type="CDD" id="cd00118">
    <property type="entry name" value="LysM"/>
    <property type="match status" value="1"/>
</dbReference>